<comment type="caution">
    <text evidence="8">The sequence shown here is derived from an EMBL/GenBank/DDBJ whole genome shotgun (WGS) entry which is preliminary data.</text>
</comment>
<evidence type="ECO:0000256" key="1">
    <source>
        <dbReference type="ARBA" id="ARBA00004651"/>
    </source>
</evidence>
<comment type="subcellular location">
    <subcellularLocation>
        <location evidence="1">Cell membrane</location>
        <topology evidence="1">Multi-pass membrane protein</topology>
    </subcellularLocation>
</comment>
<name>A0ABV8QPB9_9BACT</name>
<dbReference type="InterPro" id="IPR050448">
    <property type="entry name" value="OpgB/LTA_synthase_biosynth"/>
</dbReference>
<dbReference type="InterPro" id="IPR012160">
    <property type="entry name" value="LtaS-like"/>
</dbReference>
<feature type="transmembrane region" description="Helical" evidence="6">
    <location>
        <begin position="181"/>
        <end position="199"/>
    </location>
</feature>
<dbReference type="EMBL" id="JBHSCZ010000001">
    <property type="protein sequence ID" value="MFC4262130.1"/>
    <property type="molecule type" value="Genomic_DNA"/>
</dbReference>
<feature type="transmembrane region" description="Helical" evidence="6">
    <location>
        <begin position="89"/>
        <end position="106"/>
    </location>
</feature>
<protein>
    <submittedName>
        <fullName evidence="8">LTA synthase family protein</fullName>
        <ecNumber evidence="8">2.7.8.-</ecNumber>
    </submittedName>
</protein>
<evidence type="ECO:0000313" key="9">
    <source>
        <dbReference type="Proteomes" id="UP001595907"/>
    </source>
</evidence>
<dbReference type="GO" id="GO:0016740">
    <property type="term" value="F:transferase activity"/>
    <property type="evidence" value="ECO:0007669"/>
    <property type="project" value="UniProtKB-KW"/>
</dbReference>
<accession>A0ABV8QPB9</accession>
<evidence type="ECO:0000256" key="5">
    <source>
        <dbReference type="ARBA" id="ARBA00023136"/>
    </source>
</evidence>
<keyword evidence="3 6" id="KW-0812">Transmembrane</keyword>
<feature type="transmembrane region" description="Helical" evidence="6">
    <location>
        <begin position="59"/>
        <end position="77"/>
    </location>
</feature>
<organism evidence="8 9">
    <name type="scientific">Ferruginibacter yonginensis</name>
    <dbReference type="NCBI Taxonomy" id="1310416"/>
    <lineage>
        <taxon>Bacteria</taxon>
        <taxon>Pseudomonadati</taxon>
        <taxon>Bacteroidota</taxon>
        <taxon>Chitinophagia</taxon>
        <taxon>Chitinophagales</taxon>
        <taxon>Chitinophagaceae</taxon>
        <taxon>Ferruginibacter</taxon>
    </lineage>
</organism>
<keyword evidence="9" id="KW-1185">Reference proteome</keyword>
<evidence type="ECO:0000313" key="8">
    <source>
        <dbReference type="EMBL" id="MFC4262130.1"/>
    </source>
</evidence>
<proteinExistence type="predicted"/>
<dbReference type="Proteomes" id="UP001595907">
    <property type="component" value="Unassembled WGS sequence"/>
</dbReference>
<dbReference type="PANTHER" id="PTHR47371:SF3">
    <property type="entry name" value="PHOSPHOGLYCEROL TRANSFERASE I"/>
    <property type="match status" value="1"/>
</dbReference>
<reference evidence="9" key="1">
    <citation type="journal article" date="2019" name="Int. J. Syst. Evol. Microbiol.">
        <title>The Global Catalogue of Microorganisms (GCM) 10K type strain sequencing project: providing services to taxonomists for standard genome sequencing and annotation.</title>
        <authorList>
            <consortium name="The Broad Institute Genomics Platform"/>
            <consortium name="The Broad Institute Genome Sequencing Center for Infectious Disease"/>
            <person name="Wu L."/>
            <person name="Ma J."/>
        </authorList>
    </citation>
    <scope>NUCLEOTIDE SEQUENCE [LARGE SCALE GENOMIC DNA]</scope>
    <source>
        <strain evidence="9">CECT 8289</strain>
    </source>
</reference>
<dbReference type="InterPro" id="IPR000917">
    <property type="entry name" value="Sulfatase_N"/>
</dbReference>
<dbReference type="InterPro" id="IPR017850">
    <property type="entry name" value="Alkaline_phosphatase_core_sf"/>
</dbReference>
<sequence>MLIKWRVPKTIQWIVKLFLIYLFIFTAFRVATVVCFKPGNISINELWPSFWLGLKYDLRWIAFILMPIATLSVVSRFSPFFNETSQKIWTAYLGIITLLVLFFYGADFGQFAYINARLNADALIFAEDPRESMQMVWQSYPIVWILVGLIGAVLMIIWMFKKTHVVVEGKNANIHKFGYRRRWHAAALIILGWFMYGFFTAKPLNFFRAFNLNDEFKSNLALNPLQNFFTTLRFRDPDYKTHAQEHLPQMRSFLGLDAASNSYKRVVHPSSKALESTPNVVLVICESFSMYKSSMSGNELNSTPYFNQLTKEGIFFNRCFSPTFGTARGVFATITGIPDVQLSKFSTRNEAAVNQRTIINDFDGYEKFYFIGGRSEFNNFKGLVKNIDGIRIYEEGQYKAAKLNVWGISDKNLFLEANKVMAQQTKPFFTIIQTADNHRPFNLPEEDKDFIPKNIPEETLLKNGFESLKEYNAFAYTDYCFQKFMEAAKKEKYFNNTIFVFVGDHGVEGNAAAVYPSAWNEQRLADEHIPLLFYAPALLTPQQHSEVVSQIDVLPTIAGMVQQTYTNTTLGRDLLDAHTKPNAAFIIYHAPGWIGVVTNDYFYRKNIRIQKEELVSITNKPIMLSAVQQDSVKKQLSQLTSALYETSKWMLVNNKK</sequence>
<feature type="transmembrane region" description="Helical" evidence="6">
    <location>
        <begin position="142"/>
        <end position="160"/>
    </location>
</feature>
<keyword evidence="2" id="KW-1003">Cell membrane</keyword>
<evidence type="ECO:0000256" key="4">
    <source>
        <dbReference type="ARBA" id="ARBA00022989"/>
    </source>
</evidence>
<evidence type="ECO:0000256" key="3">
    <source>
        <dbReference type="ARBA" id="ARBA00022692"/>
    </source>
</evidence>
<dbReference type="PIRSF" id="PIRSF005091">
    <property type="entry name" value="Mmb_sulf_HI1246"/>
    <property type="match status" value="1"/>
</dbReference>
<evidence type="ECO:0000256" key="2">
    <source>
        <dbReference type="ARBA" id="ARBA00022475"/>
    </source>
</evidence>
<dbReference type="EC" id="2.7.8.-" evidence="8"/>
<evidence type="ECO:0000259" key="7">
    <source>
        <dbReference type="Pfam" id="PF00884"/>
    </source>
</evidence>
<dbReference type="PANTHER" id="PTHR47371">
    <property type="entry name" value="LIPOTEICHOIC ACID SYNTHASE"/>
    <property type="match status" value="1"/>
</dbReference>
<dbReference type="SUPFAM" id="SSF53649">
    <property type="entry name" value="Alkaline phosphatase-like"/>
    <property type="match status" value="1"/>
</dbReference>
<keyword evidence="4 6" id="KW-1133">Transmembrane helix</keyword>
<feature type="domain" description="Sulfatase N-terminal" evidence="7">
    <location>
        <begin position="278"/>
        <end position="560"/>
    </location>
</feature>
<keyword evidence="5 6" id="KW-0472">Membrane</keyword>
<dbReference type="Gene3D" id="3.40.720.10">
    <property type="entry name" value="Alkaline Phosphatase, subunit A"/>
    <property type="match status" value="1"/>
</dbReference>
<gene>
    <name evidence="8" type="ORF">ACFOWM_04545</name>
</gene>
<dbReference type="CDD" id="cd16015">
    <property type="entry name" value="LTA_synthase"/>
    <property type="match status" value="1"/>
</dbReference>
<evidence type="ECO:0000256" key="6">
    <source>
        <dbReference type="SAM" id="Phobius"/>
    </source>
</evidence>
<dbReference type="Pfam" id="PF00884">
    <property type="entry name" value="Sulfatase"/>
    <property type="match status" value="1"/>
</dbReference>
<keyword evidence="8" id="KW-0808">Transferase</keyword>